<comment type="caution">
    <text evidence="7">The sequence shown here is derived from an EMBL/GenBank/DDBJ whole genome shotgun (WGS) entry which is preliminary data.</text>
</comment>
<name>A0A1F5L663_PENAI</name>
<dbReference type="InterPro" id="IPR018202">
    <property type="entry name" value="Ser_caboxypep_ser_AS"/>
</dbReference>
<evidence type="ECO:0000256" key="1">
    <source>
        <dbReference type="ARBA" id="ARBA00009431"/>
    </source>
</evidence>
<dbReference type="EMBL" id="LXJU01000027">
    <property type="protein sequence ID" value="OGE48557.1"/>
    <property type="molecule type" value="Genomic_DNA"/>
</dbReference>
<dbReference type="RefSeq" id="XP_022484012.1">
    <property type="nucleotide sequence ID" value="XM_022636116.1"/>
</dbReference>
<dbReference type="STRING" id="1835702.A0A1F5L663"/>
<proteinExistence type="inferred from homology"/>
<dbReference type="SUPFAM" id="SSF53474">
    <property type="entry name" value="alpha/beta-Hydrolases"/>
    <property type="match status" value="1"/>
</dbReference>
<dbReference type="InterPro" id="IPR001563">
    <property type="entry name" value="Peptidase_S10"/>
</dbReference>
<dbReference type="InterPro" id="IPR029058">
    <property type="entry name" value="AB_hydrolase_fold"/>
</dbReference>
<dbReference type="GO" id="GO:0017000">
    <property type="term" value="P:antibiotic biosynthetic process"/>
    <property type="evidence" value="ECO:0007669"/>
    <property type="project" value="UniProtKB-ARBA"/>
</dbReference>
<comment type="similarity">
    <text evidence="1 6">Belongs to the peptidase S10 family.</text>
</comment>
<evidence type="ECO:0000256" key="6">
    <source>
        <dbReference type="RuleBase" id="RU361156"/>
    </source>
</evidence>
<dbReference type="Gene3D" id="3.40.50.1820">
    <property type="entry name" value="alpha/beta hydrolase"/>
    <property type="match status" value="1"/>
</dbReference>
<dbReference type="OrthoDB" id="443318at2759"/>
<protein>
    <recommendedName>
        <fullName evidence="6">Carboxypeptidase</fullName>
        <ecNumber evidence="6">3.4.16.-</ecNumber>
    </recommendedName>
</protein>
<dbReference type="AlphaFoldDB" id="A0A1F5L663"/>
<evidence type="ECO:0000256" key="5">
    <source>
        <dbReference type="ARBA" id="ARBA00023180"/>
    </source>
</evidence>
<evidence type="ECO:0000256" key="2">
    <source>
        <dbReference type="ARBA" id="ARBA00022645"/>
    </source>
</evidence>
<keyword evidence="4 6" id="KW-0378">Hydrolase</keyword>
<dbReference type="Proteomes" id="UP000177622">
    <property type="component" value="Unassembled WGS sequence"/>
</dbReference>
<dbReference type="GO" id="GO:0000324">
    <property type="term" value="C:fungal-type vacuole"/>
    <property type="evidence" value="ECO:0007669"/>
    <property type="project" value="TreeGrafter"/>
</dbReference>
<evidence type="ECO:0000313" key="8">
    <source>
        <dbReference type="Proteomes" id="UP000177622"/>
    </source>
</evidence>
<dbReference type="GeneID" id="34580850"/>
<accession>A0A1F5L663</accession>
<sequence>MSLTSGHIPILQTIRRPIGDIDSLAYKLPGEIPASSWESHFRHGPISLSQGSSKQCRSQVRYTFTLYYKILSEQDPKHPYKQWQPNQGYWNQPEGRTPIPATLCNVAAYHDNNAAIYFTCLLPSSLTASPIPAMWKIWSALLGVSYASQTVLRGPSASDFTTFQSPNSPHSIRIRQQNETICATDSMQYTGWLDIGHKHLFFWYFDSQNDPVNDPLTLWMNGGPGASSMLGLFQEIGPCLINEHGNGTVRNPWAWNRNSSLLFVDQPAGVGFSYVDEGYDIPHDSKEAAVDMHHFLQIFISEIFPDKLSLDVHLSGESYAGKYIPYLGAEILTQNERYPQETQVNLKSCLVGNGFMSPKDTFYGYWETLCTTNPGVSMPVFNKTRCDIMATSMPRCMDVADTCIRSPDTDICNTASSVCMDGVTSWYENESGKGGRNRFDITGLCVVDNFCYKKTEHIEQYLNSPTAWNALSPPHEIKEYKIESDAVIKAFWTTPEGMTCASDAVLFLLSRGVHFLAYQGNLDLACNTAGCHRWANSLSWKGQVEFSAKSLQPWISKVDGRDEVVGTTKEVRVQFDGHSKVASRFALVTVDGAGHLLPQDRPDVAFDILTRWITGVPFVGS</sequence>
<dbReference type="PRINTS" id="PR00724">
    <property type="entry name" value="CRBOXYPTASEC"/>
</dbReference>
<dbReference type="EC" id="3.4.16.-" evidence="6"/>
<dbReference type="GO" id="GO:0004185">
    <property type="term" value="F:serine-type carboxypeptidase activity"/>
    <property type="evidence" value="ECO:0007669"/>
    <property type="project" value="UniProtKB-UniRule"/>
</dbReference>
<keyword evidence="3 6" id="KW-0645">Protease</keyword>
<dbReference type="PROSITE" id="PS00131">
    <property type="entry name" value="CARBOXYPEPT_SER_SER"/>
    <property type="match status" value="1"/>
</dbReference>
<evidence type="ECO:0000313" key="7">
    <source>
        <dbReference type="EMBL" id="OGE48557.1"/>
    </source>
</evidence>
<dbReference type="GO" id="GO:0072330">
    <property type="term" value="P:monocarboxylic acid biosynthetic process"/>
    <property type="evidence" value="ECO:0007669"/>
    <property type="project" value="UniProtKB-ARBA"/>
</dbReference>
<evidence type="ECO:0000256" key="3">
    <source>
        <dbReference type="ARBA" id="ARBA00022670"/>
    </source>
</evidence>
<organism evidence="7 8">
    <name type="scientific">Penicillium arizonense</name>
    <dbReference type="NCBI Taxonomy" id="1835702"/>
    <lineage>
        <taxon>Eukaryota</taxon>
        <taxon>Fungi</taxon>
        <taxon>Dikarya</taxon>
        <taxon>Ascomycota</taxon>
        <taxon>Pezizomycotina</taxon>
        <taxon>Eurotiomycetes</taxon>
        <taxon>Eurotiomycetidae</taxon>
        <taxon>Eurotiales</taxon>
        <taxon>Aspergillaceae</taxon>
        <taxon>Penicillium</taxon>
    </lineage>
</organism>
<keyword evidence="8" id="KW-1185">Reference proteome</keyword>
<keyword evidence="5" id="KW-0325">Glycoprotein</keyword>
<keyword evidence="2 6" id="KW-0121">Carboxypeptidase</keyword>
<reference evidence="7 8" key="1">
    <citation type="journal article" date="2016" name="Sci. Rep.">
        <title>Penicillium arizonense, a new, genome sequenced fungal species, reveals a high chemical diversity in secreted metabolites.</title>
        <authorList>
            <person name="Grijseels S."/>
            <person name="Nielsen J.C."/>
            <person name="Randelovic M."/>
            <person name="Nielsen J."/>
            <person name="Nielsen K.F."/>
            <person name="Workman M."/>
            <person name="Frisvad J.C."/>
        </authorList>
    </citation>
    <scope>NUCLEOTIDE SEQUENCE [LARGE SCALE GENOMIC DNA]</scope>
    <source>
        <strain evidence="7 8">CBS 141311</strain>
    </source>
</reference>
<dbReference type="GO" id="GO:0006508">
    <property type="term" value="P:proteolysis"/>
    <property type="evidence" value="ECO:0007669"/>
    <property type="project" value="UniProtKB-KW"/>
</dbReference>
<dbReference type="PANTHER" id="PTHR11802">
    <property type="entry name" value="SERINE PROTEASE FAMILY S10 SERINE CARBOXYPEPTIDASE"/>
    <property type="match status" value="1"/>
</dbReference>
<dbReference type="Gene3D" id="1.10.287.410">
    <property type="match status" value="1"/>
</dbReference>
<dbReference type="PANTHER" id="PTHR11802:SF432">
    <property type="entry name" value="Y, PUTATIVE-RELATED"/>
    <property type="match status" value="1"/>
</dbReference>
<gene>
    <name evidence="7" type="ORF">PENARI_c027G09777</name>
</gene>
<evidence type="ECO:0000256" key="4">
    <source>
        <dbReference type="ARBA" id="ARBA00022801"/>
    </source>
</evidence>
<dbReference type="Pfam" id="PF00450">
    <property type="entry name" value="Peptidase_S10"/>
    <property type="match status" value="1"/>
</dbReference>